<gene>
    <name evidence="1" type="ORF">Pme01_15870</name>
</gene>
<protein>
    <submittedName>
        <fullName evidence="1">Uncharacterized protein</fullName>
    </submittedName>
</protein>
<comment type="caution">
    <text evidence="1">The sequence shown here is derived from an EMBL/GenBank/DDBJ whole genome shotgun (WGS) entry which is preliminary data.</text>
</comment>
<name>A0A8J3TID5_9ACTN</name>
<sequence>MYGSPLLRIWPRCICSAIAYARRSRLGSPPGWIERCARFRLPTGSEAPGHGRIDSSRRVNPVLGVVGVVAGAEKAGGAGLAGFEAARFGAAGFLAVSSVVAAGGPALVRAAVEGLG</sequence>
<dbReference type="AlphaFoldDB" id="A0A8J3TID5"/>
<keyword evidence="2" id="KW-1185">Reference proteome</keyword>
<proteinExistence type="predicted"/>
<evidence type="ECO:0000313" key="2">
    <source>
        <dbReference type="Proteomes" id="UP000599074"/>
    </source>
</evidence>
<dbReference type="Proteomes" id="UP000599074">
    <property type="component" value="Unassembled WGS sequence"/>
</dbReference>
<accession>A0A8J3TID5</accession>
<organism evidence="1 2">
    <name type="scientific">Planosporangium mesophilum</name>
    <dbReference type="NCBI Taxonomy" id="689768"/>
    <lineage>
        <taxon>Bacteria</taxon>
        <taxon>Bacillati</taxon>
        <taxon>Actinomycetota</taxon>
        <taxon>Actinomycetes</taxon>
        <taxon>Micromonosporales</taxon>
        <taxon>Micromonosporaceae</taxon>
        <taxon>Planosporangium</taxon>
    </lineage>
</organism>
<dbReference type="EMBL" id="BOON01000015">
    <property type="protein sequence ID" value="GII21990.1"/>
    <property type="molecule type" value="Genomic_DNA"/>
</dbReference>
<evidence type="ECO:0000313" key="1">
    <source>
        <dbReference type="EMBL" id="GII21990.1"/>
    </source>
</evidence>
<reference evidence="1" key="1">
    <citation type="submission" date="2021-01" db="EMBL/GenBank/DDBJ databases">
        <title>Whole genome shotgun sequence of Planosporangium mesophilum NBRC 109066.</title>
        <authorList>
            <person name="Komaki H."/>
            <person name="Tamura T."/>
        </authorList>
    </citation>
    <scope>NUCLEOTIDE SEQUENCE</scope>
    <source>
        <strain evidence="1">NBRC 109066</strain>
    </source>
</reference>